<evidence type="ECO:0000313" key="3">
    <source>
        <dbReference type="Proteomes" id="UP000297851"/>
    </source>
</evidence>
<evidence type="ECO:0000313" key="2">
    <source>
        <dbReference type="EMBL" id="TFD03174.1"/>
    </source>
</evidence>
<name>A0ABY2JFA0_9MICO</name>
<dbReference type="RefSeq" id="WP_134373442.1">
    <property type="nucleotide sequence ID" value="NZ_SOGO01000022.1"/>
</dbReference>
<organism evidence="2 3">
    <name type="scientific">Cryobacterium sandaracinum</name>
    <dbReference type="NCBI Taxonomy" id="1259247"/>
    <lineage>
        <taxon>Bacteria</taxon>
        <taxon>Bacillati</taxon>
        <taxon>Actinomycetota</taxon>
        <taxon>Actinomycetes</taxon>
        <taxon>Micrococcales</taxon>
        <taxon>Microbacteriaceae</taxon>
        <taxon>Cryobacterium</taxon>
    </lineage>
</organism>
<proteinExistence type="predicted"/>
<sequence length="151" mass="15861">MADRDRTAVRARDPGTARGHRGRTFALFGLPLLAVAGVLAVSLVIPGSNTCGGPVPGCGTLRNAGQIPMDIQAAGGTADVGTVTVQPRERVLLFGTVSEVRVDAGQCLIVEGGPFWNARTDIDRVAEPNGLWHAIDDWGARVHLRDGPCLE</sequence>
<comment type="caution">
    <text evidence="2">The sequence shown here is derived from an EMBL/GenBank/DDBJ whole genome shotgun (WGS) entry which is preliminary data.</text>
</comment>
<protein>
    <submittedName>
        <fullName evidence="2">Uncharacterized protein</fullName>
    </submittedName>
</protein>
<keyword evidence="1" id="KW-0812">Transmembrane</keyword>
<accession>A0ABY2JFA0</accession>
<reference evidence="2 3" key="1">
    <citation type="submission" date="2019-03" db="EMBL/GenBank/DDBJ databases">
        <title>Genomics of glacier-inhabiting Cryobacterium strains.</title>
        <authorList>
            <person name="Liu Q."/>
            <person name="Xin Y.-H."/>
        </authorList>
    </citation>
    <scope>NUCLEOTIDE SEQUENCE [LARGE SCALE GENOMIC DNA]</scope>
    <source>
        <strain evidence="2 3">TMT2-16</strain>
    </source>
</reference>
<dbReference type="EMBL" id="SOGO01000022">
    <property type="protein sequence ID" value="TFD03174.1"/>
    <property type="molecule type" value="Genomic_DNA"/>
</dbReference>
<keyword evidence="1" id="KW-1133">Transmembrane helix</keyword>
<evidence type="ECO:0000256" key="1">
    <source>
        <dbReference type="SAM" id="Phobius"/>
    </source>
</evidence>
<keyword evidence="1" id="KW-0472">Membrane</keyword>
<keyword evidence="3" id="KW-1185">Reference proteome</keyword>
<gene>
    <name evidence="2" type="ORF">E3T25_07570</name>
</gene>
<feature type="transmembrane region" description="Helical" evidence="1">
    <location>
        <begin position="25"/>
        <end position="45"/>
    </location>
</feature>
<dbReference type="Proteomes" id="UP000297851">
    <property type="component" value="Unassembled WGS sequence"/>
</dbReference>